<evidence type="ECO:0000256" key="1">
    <source>
        <dbReference type="SAM" id="Phobius"/>
    </source>
</evidence>
<name>A0A2M3ZRI9_9DIPT</name>
<dbReference type="AlphaFoldDB" id="A0A2M3ZRI9"/>
<keyword evidence="1" id="KW-0812">Transmembrane</keyword>
<reference evidence="2" key="1">
    <citation type="submission" date="2018-01" db="EMBL/GenBank/DDBJ databases">
        <title>An insight into the sialome of Amazonian anophelines.</title>
        <authorList>
            <person name="Ribeiro J.M."/>
            <person name="Scarpassa V."/>
            <person name="Calvo E."/>
        </authorList>
    </citation>
    <scope>NUCLEOTIDE SEQUENCE</scope>
    <source>
        <tissue evidence="2">Salivary glands</tissue>
    </source>
</reference>
<feature type="transmembrane region" description="Helical" evidence="1">
    <location>
        <begin position="12"/>
        <end position="32"/>
    </location>
</feature>
<feature type="transmembrane region" description="Helical" evidence="1">
    <location>
        <begin position="78"/>
        <end position="101"/>
    </location>
</feature>
<accession>A0A2M3ZRI9</accession>
<organism evidence="2">
    <name type="scientific">Anopheles braziliensis</name>
    <dbReference type="NCBI Taxonomy" id="58242"/>
    <lineage>
        <taxon>Eukaryota</taxon>
        <taxon>Metazoa</taxon>
        <taxon>Ecdysozoa</taxon>
        <taxon>Arthropoda</taxon>
        <taxon>Hexapoda</taxon>
        <taxon>Insecta</taxon>
        <taxon>Pterygota</taxon>
        <taxon>Neoptera</taxon>
        <taxon>Endopterygota</taxon>
        <taxon>Diptera</taxon>
        <taxon>Nematocera</taxon>
        <taxon>Culicoidea</taxon>
        <taxon>Culicidae</taxon>
        <taxon>Anophelinae</taxon>
        <taxon>Anopheles</taxon>
    </lineage>
</organism>
<keyword evidence="1" id="KW-0472">Membrane</keyword>
<evidence type="ECO:0000313" key="2">
    <source>
        <dbReference type="EMBL" id="MBW31102.1"/>
    </source>
</evidence>
<sequence>MAPSFSTLTLPFFFFLIVSTAVLSLSFAGSLANALTCNLFFFCFFGLSVSAAGLTSSFTFSIFWSFPLTSFSPSRRLSFSFCFPLLFLSSPFPELCVSFVFRSAISWSTLSSSSSGWAYKLGKILRLIRSFDAFLLYSSTSCSSTFFGRIWTAFLTLAQ</sequence>
<feature type="transmembrane region" description="Helical" evidence="1">
    <location>
        <begin position="39"/>
        <end position="66"/>
    </location>
</feature>
<keyword evidence="1" id="KW-1133">Transmembrane helix</keyword>
<protein>
    <submittedName>
        <fullName evidence="2">Putative secreted peptide</fullName>
    </submittedName>
</protein>
<proteinExistence type="predicted"/>
<dbReference type="EMBL" id="GGFM01010351">
    <property type="protein sequence ID" value="MBW31102.1"/>
    <property type="molecule type" value="Transcribed_RNA"/>
</dbReference>